<proteinExistence type="predicted"/>
<feature type="compositionally biased region" description="Basic and acidic residues" evidence="1">
    <location>
        <begin position="26"/>
        <end position="47"/>
    </location>
</feature>
<name>A0A5J4T7Z3_9EUKA</name>
<dbReference type="Proteomes" id="UP000324800">
    <property type="component" value="Unassembled WGS sequence"/>
</dbReference>
<sequence length="149" mass="17968">MVKVKNMRKSSHRHNRKRKSRMQMRQRKDFDVESSLRTDSSSERFTDAGHSQMSQTRLTRAPNRKTVVPRRDYKPLDLDFGETMLDQDAIDVKYRFQHGYRQSKYIFWQRNQMRIQWKPLLMPLQRYNQLQAFGDKIVRIDAQQGSNST</sequence>
<dbReference type="EMBL" id="SNRW01037204">
    <property type="protein sequence ID" value="KAA6353923.1"/>
    <property type="molecule type" value="Genomic_DNA"/>
</dbReference>
<feature type="region of interest" description="Disordered" evidence="1">
    <location>
        <begin position="1"/>
        <end position="63"/>
    </location>
</feature>
<evidence type="ECO:0000313" key="3">
    <source>
        <dbReference type="Proteomes" id="UP000324800"/>
    </source>
</evidence>
<feature type="compositionally biased region" description="Basic residues" evidence="1">
    <location>
        <begin position="1"/>
        <end position="25"/>
    </location>
</feature>
<organism evidence="2 3">
    <name type="scientific">Streblomastix strix</name>
    <dbReference type="NCBI Taxonomy" id="222440"/>
    <lineage>
        <taxon>Eukaryota</taxon>
        <taxon>Metamonada</taxon>
        <taxon>Preaxostyla</taxon>
        <taxon>Oxymonadida</taxon>
        <taxon>Streblomastigidae</taxon>
        <taxon>Streblomastix</taxon>
    </lineage>
</organism>
<dbReference type="AlphaFoldDB" id="A0A5J4T7Z3"/>
<feature type="compositionally biased region" description="Polar residues" evidence="1">
    <location>
        <begin position="49"/>
        <end position="58"/>
    </location>
</feature>
<accession>A0A5J4T7Z3</accession>
<evidence type="ECO:0000256" key="1">
    <source>
        <dbReference type="SAM" id="MobiDB-lite"/>
    </source>
</evidence>
<evidence type="ECO:0000313" key="2">
    <source>
        <dbReference type="EMBL" id="KAA6353923.1"/>
    </source>
</evidence>
<protein>
    <submittedName>
        <fullName evidence="2">Uncharacterized protein</fullName>
    </submittedName>
</protein>
<comment type="caution">
    <text evidence="2">The sequence shown here is derived from an EMBL/GenBank/DDBJ whole genome shotgun (WGS) entry which is preliminary data.</text>
</comment>
<gene>
    <name evidence="2" type="ORF">EZS28_050550</name>
</gene>
<reference evidence="2 3" key="1">
    <citation type="submission" date="2019-03" db="EMBL/GenBank/DDBJ databases">
        <title>Single cell metagenomics reveals metabolic interactions within the superorganism composed of flagellate Streblomastix strix and complex community of Bacteroidetes bacteria on its surface.</title>
        <authorList>
            <person name="Treitli S.C."/>
            <person name="Kolisko M."/>
            <person name="Husnik F."/>
            <person name="Keeling P."/>
            <person name="Hampl V."/>
        </authorList>
    </citation>
    <scope>NUCLEOTIDE SEQUENCE [LARGE SCALE GENOMIC DNA]</scope>
    <source>
        <strain evidence="2">ST1C</strain>
    </source>
</reference>